<evidence type="ECO:0000313" key="1">
    <source>
        <dbReference type="EMBL" id="KAK3010624.1"/>
    </source>
</evidence>
<gene>
    <name evidence="1" type="ORF">RJ639_012327</name>
</gene>
<protein>
    <submittedName>
        <fullName evidence="1">Uncharacterized protein</fullName>
    </submittedName>
</protein>
<reference evidence="1" key="1">
    <citation type="submission" date="2022-12" db="EMBL/GenBank/DDBJ databases">
        <title>Draft genome assemblies for two species of Escallonia (Escalloniales).</title>
        <authorList>
            <person name="Chanderbali A."/>
            <person name="Dervinis C."/>
            <person name="Anghel I."/>
            <person name="Soltis D."/>
            <person name="Soltis P."/>
            <person name="Zapata F."/>
        </authorList>
    </citation>
    <scope>NUCLEOTIDE SEQUENCE</scope>
    <source>
        <strain evidence="1">UCBG64.0493</strain>
        <tissue evidence="1">Leaf</tissue>
    </source>
</reference>
<keyword evidence="2" id="KW-1185">Reference proteome</keyword>
<comment type="caution">
    <text evidence="1">The sequence shown here is derived from an EMBL/GenBank/DDBJ whole genome shotgun (WGS) entry which is preliminary data.</text>
</comment>
<accession>A0AA88VNW9</accession>
<evidence type="ECO:0000313" key="2">
    <source>
        <dbReference type="Proteomes" id="UP001188597"/>
    </source>
</evidence>
<name>A0AA88VNW9_9ASTE</name>
<sequence length="193" mass="22019">MALHIDFGGRHNMNETLLTPLHNAENLSEPFDQPPHVIPTDTFIFFKSHLRIKRDKNVIRVFDYYDSSITVEEGRECHVITMNFSIEVYGDLAIGYLTAMTDMQIPNPDSTTFPLRVFLGIQTFTSQFEYEAQLVLRNGPWTVISALLLLGQSTPHLIYANLSFPTADLWVRISNIPSDYYTMDLTQTIGGTR</sequence>
<dbReference type="EMBL" id="JAVXUP010001524">
    <property type="protein sequence ID" value="KAK3010624.1"/>
    <property type="molecule type" value="Genomic_DNA"/>
</dbReference>
<dbReference type="Proteomes" id="UP001188597">
    <property type="component" value="Unassembled WGS sequence"/>
</dbReference>
<proteinExistence type="predicted"/>
<organism evidence="1 2">
    <name type="scientific">Escallonia herrerae</name>
    <dbReference type="NCBI Taxonomy" id="1293975"/>
    <lineage>
        <taxon>Eukaryota</taxon>
        <taxon>Viridiplantae</taxon>
        <taxon>Streptophyta</taxon>
        <taxon>Embryophyta</taxon>
        <taxon>Tracheophyta</taxon>
        <taxon>Spermatophyta</taxon>
        <taxon>Magnoliopsida</taxon>
        <taxon>eudicotyledons</taxon>
        <taxon>Gunneridae</taxon>
        <taxon>Pentapetalae</taxon>
        <taxon>asterids</taxon>
        <taxon>campanulids</taxon>
        <taxon>Escalloniales</taxon>
        <taxon>Escalloniaceae</taxon>
        <taxon>Escallonia</taxon>
    </lineage>
</organism>
<dbReference type="AlphaFoldDB" id="A0AA88VNW9"/>